<evidence type="ECO:0000313" key="4">
    <source>
        <dbReference type="EMBL" id="OEH94069.1"/>
    </source>
</evidence>
<feature type="region of interest" description="Disordered" evidence="3">
    <location>
        <begin position="51"/>
        <end position="77"/>
    </location>
</feature>
<evidence type="ECO:0000313" key="5">
    <source>
        <dbReference type="Proteomes" id="UP000095209"/>
    </source>
</evidence>
<dbReference type="STRING" id="1305675.BFG57_09480"/>
<dbReference type="HAMAP" id="MF_01103">
    <property type="entry name" value="UPF0291"/>
    <property type="match status" value="1"/>
</dbReference>
<dbReference type="PANTHER" id="PTHR37300">
    <property type="entry name" value="UPF0291 PROTEIN CBO2609/CLC_2481"/>
    <property type="match status" value="1"/>
</dbReference>
<evidence type="ECO:0000256" key="1">
    <source>
        <dbReference type="ARBA" id="ARBA00022490"/>
    </source>
</evidence>
<comment type="subcellular location">
    <subcellularLocation>
        <location evidence="2">Cytoplasm</location>
    </subcellularLocation>
</comment>
<dbReference type="Gene3D" id="1.10.287.540">
    <property type="entry name" value="Helix hairpin bin"/>
    <property type="match status" value="1"/>
</dbReference>
<evidence type="ECO:0000256" key="3">
    <source>
        <dbReference type="SAM" id="MobiDB-lite"/>
    </source>
</evidence>
<comment type="caution">
    <text evidence="4">The sequence shown here is derived from an EMBL/GenBank/DDBJ whole genome shotgun (WGS) entry which is preliminary data.</text>
</comment>
<dbReference type="SUPFAM" id="SSF158221">
    <property type="entry name" value="YnzC-like"/>
    <property type="match status" value="1"/>
</dbReference>
<name>A0A1E5LIZ6_9BACI</name>
<sequence>MVSKEKINRINELAKKAKAEGLTKEETNERHELRQEYLQAFRGSMKNTLKSVKIVDPNGNDVTPDKLKQEKNSSTHH</sequence>
<proteinExistence type="inferred from homology"/>
<comment type="similarity">
    <text evidence="2">Belongs to the UPF0291 family.</text>
</comment>
<evidence type="ECO:0000256" key="2">
    <source>
        <dbReference type="HAMAP-Rule" id="MF_01103"/>
    </source>
</evidence>
<feature type="compositionally biased region" description="Basic and acidic residues" evidence="3">
    <location>
        <begin position="63"/>
        <end position="77"/>
    </location>
</feature>
<dbReference type="GO" id="GO:0005737">
    <property type="term" value="C:cytoplasm"/>
    <property type="evidence" value="ECO:0007669"/>
    <property type="project" value="UniProtKB-SubCell"/>
</dbReference>
<protein>
    <recommendedName>
        <fullName evidence="2">UPF0291 protein BFG57_09480</fullName>
    </recommendedName>
</protein>
<dbReference type="EMBL" id="MJEH01000005">
    <property type="protein sequence ID" value="OEH94069.1"/>
    <property type="molecule type" value="Genomic_DNA"/>
</dbReference>
<gene>
    <name evidence="4" type="ORF">BFG57_09480</name>
</gene>
<dbReference type="Pfam" id="PF05979">
    <property type="entry name" value="DUF896"/>
    <property type="match status" value="1"/>
</dbReference>
<dbReference type="AlphaFoldDB" id="A0A1E5LIZ6"/>
<dbReference type="InterPro" id="IPR009242">
    <property type="entry name" value="DUF896"/>
</dbReference>
<keyword evidence="5" id="KW-1185">Reference proteome</keyword>
<dbReference type="OrthoDB" id="390105at2"/>
<reference evidence="4 5" key="1">
    <citation type="submission" date="2016-08" db="EMBL/GenBank/DDBJ databases">
        <title>Genome of Bacillus solimangrovi GH2-4.</title>
        <authorList>
            <person name="Lim S."/>
            <person name="Kim B.-C."/>
        </authorList>
    </citation>
    <scope>NUCLEOTIDE SEQUENCE [LARGE SCALE GENOMIC DNA]</scope>
    <source>
        <strain evidence="4 5">GH2-4</strain>
    </source>
</reference>
<dbReference type="RefSeq" id="WP_069715838.1">
    <property type="nucleotide sequence ID" value="NZ_MJEH01000005.1"/>
</dbReference>
<keyword evidence="1 2" id="KW-0963">Cytoplasm</keyword>
<dbReference type="PANTHER" id="PTHR37300:SF1">
    <property type="entry name" value="UPF0291 PROTEIN YNZC"/>
    <property type="match status" value="1"/>
</dbReference>
<dbReference type="Proteomes" id="UP000095209">
    <property type="component" value="Unassembled WGS sequence"/>
</dbReference>
<organism evidence="4 5">
    <name type="scientific">Bacillus solimangrovi</name>
    <dbReference type="NCBI Taxonomy" id="1305675"/>
    <lineage>
        <taxon>Bacteria</taxon>
        <taxon>Bacillati</taxon>
        <taxon>Bacillota</taxon>
        <taxon>Bacilli</taxon>
        <taxon>Bacillales</taxon>
        <taxon>Bacillaceae</taxon>
        <taxon>Bacillus</taxon>
    </lineage>
</organism>
<accession>A0A1E5LIZ6</accession>